<keyword evidence="1" id="KW-1133">Transmembrane helix</keyword>
<feature type="domain" description="DUF4126" evidence="2">
    <location>
        <begin position="4"/>
        <end position="171"/>
    </location>
</feature>
<evidence type="ECO:0000313" key="4">
    <source>
        <dbReference type="Proteomes" id="UP000010366"/>
    </source>
</evidence>
<dbReference type="eggNOG" id="ENOG502ZCFJ">
    <property type="taxonomic scope" value="Bacteria"/>
</dbReference>
<dbReference type="EMBL" id="CP003600">
    <property type="protein sequence ID" value="AFY93909.1"/>
    <property type="molecule type" value="Genomic_DNA"/>
</dbReference>
<sequence>MIGILAVLSVSAAAGMRIALPLLVIGLLRTDLWQQVPLLDRIQPSVLIAVLTAWTFLELVISKQLWGQRLLQFVELIFSPLVGAVMAMAVARILQQPTQAIWILGVVGGLFALVLQLVKVGWFYRLKGGLPTWAVLLEDVLCVLLVLFAFKAPNSGGIIALLILWLAIRSSQSWYQWYKEGRGAGDGERDNLSDRKNRE</sequence>
<reference evidence="3 4" key="1">
    <citation type="submission" date="2012-05" db="EMBL/GenBank/DDBJ databases">
        <title>Finished chromosome of genome of Chamaesiphon sp. PCC 6605.</title>
        <authorList>
            <consortium name="US DOE Joint Genome Institute"/>
            <person name="Gugger M."/>
            <person name="Coursin T."/>
            <person name="Rippka R."/>
            <person name="Tandeau De Marsac N."/>
            <person name="Huntemann M."/>
            <person name="Wei C.-L."/>
            <person name="Han J."/>
            <person name="Detter J.C."/>
            <person name="Han C."/>
            <person name="Tapia R."/>
            <person name="Chen A."/>
            <person name="Kyrpides N."/>
            <person name="Mavromatis K."/>
            <person name="Markowitz V."/>
            <person name="Szeto E."/>
            <person name="Ivanova N."/>
            <person name="Pagani I."/>
            <person name="Pati A."/>
            <person name="Goodwin L."/>
            <person name="Nordberg H.P."/>
            <person name="Cantor M.N."/>
            <person name="Hua S.X."/>
            <person name="Woyke T."/>
            <person name="Kerfeld C.A."/>
        </authorList>
    </citation>
    <scope>NUCLEOTIDE SEQUENCE [LARGE SCALE GENOMIC DNA]</scope>
    <source>
        <strain evidence="4">ATCC 27169 / PCC 6605</strain>
    </source>
</reference>
<evidence type="ECO:0000256" key="1">
    <source>
        <dbReference type="SAM" id="Phobius"/>
    </source>
</evidence>
<evidence type="ECO:0000313" key="3">
    <source>
        <dbReference type="EMBL" id="AFY93909.1"/>
    </source>
</evidence>
<feature type="transmembrane region" description="Helical" evidence="1">
    <location>
        <begin position="42"/>
        <end position="61"/>
    </location>
</feature>
<dbReference type="Proteomes" id="UP000010366">
    <property type="component" value="Chromosome"/>
</dbReference>
<dbReference type="AlphaFoldDB" id="K9UI86"/>
<name>K9UI86_CHAP6</name>
<dbReference type="STRING" id="1173020.Cha6605_2873"/>
<protein>
    <recommendedName>
        <fullName evidence="2">DUF4126 domain-containing protein</fullName>
    </recommendedName>
</protein>
<keyword evidence="4" id="KW-1185">Reference proteome</keyword>
<dbReference type="RefSeq" id="WP_015160054.1">
    <property type="nucleotide sequence ID" value="NC_019697.1"/>
</dbReference>
<dbReference type="HOGENOM" id="CLU_1330584_0_0_3"/>
<accession>K9UI86</accession>
<dbReference type="OrthoDB" id="530021at2"/>
<feature type="transmembrane region" description="Helical" evidence="1">
    <location>
        <begin position="73"/>
        <end position="94"/>
    </location>
</feature>
<dbReference type="PATRIC" id="fig|1173020.3.peg.3279"/>
<proteinExistence type="predicted"/>
<keyword evidence="1" id="KW-0812">Transmembrane</keyword>
<feature type="transmembrane region" description="Helical" evidence="1">
    <location>
        <begin position="100"/>
        <end position="118"/>
    </location>
</feature>
<dbReference type="InterPro" id="IPR025196">
    <property type="entry name" value="DUF4126"/>
</dbReference>
<organism evidence="3 4">
    <name type="scientific">Chamaesiphon minutus (strain ATCC 27169 / PCC 6605)</name>
    <dbReference type="NCBI Taxonomy" id="1173020"/>
    <lineage>
        <taxon>Bacteria</taxon>
        <taxon>Bacillati</taxon>
        <taxon>Cyanobacteriota</taxon>
        <taxon>Cyanophyceae</taxon>
        <taxon>Gomontiellales</taxon>
        <taxon>Chamaesiphonaceae</taxon>
        <taxon>Chamaesiphon</taxon>
    </lineage>
</organism>
<dbReference type="Pfam" id="PF13548">
    <property type="entry name" value="DUF4126"/>
    <property type="match status" value="1"/>
</dbReference>
<keyword evidence="1" id="KW-0472">Membrane</keyword>
<evidence type="ECO:0000259" key="2">
    <source>
        <dbReference type="Pfam" id="PF13548"/>
    </source>
</evidence>
<gene>
    <name evidence="3" type="ORF">Cha6605_2873</name>
</gene>
<dbReference type="KEGG" id="cmp:Cha6605_2873"/>